<gene>
    <name evidence="1" type="ORF">B5M42_24110</name>
</gene>
<dbReference type="Proteomes" id="UP000298246">
    <property type="component" value="Unassembled WGS sequence"/>
</dbReference>
<name>A0A4Y8PRF7_9BACL</name>
<organism evidence="1 2">
    <name type="scientific">Paenibacillus athensensis</name>
    <dbReference type="NCBI Taxonomy" id="1967502"/>
    <lineage>
        <taxon>Bacteria</taxon>
        <taxon>Bacillati</taxon>
        <taxon>Bacillota</taxon>
        <taxon>Bacilli</taxon>
        <taxon>Bacillales</taxon>
        <taxon>Paenibacillaceae</taxon>
        <taxon>Paenibacillus</taxon>
    </lineage>
</organism>
<comment type="caution">
    <text evidence="1">The sequence shown here is derived from an EMBL/GenBank/DDBJ whole genome shotgun (WGS) entry which is preliminary data.</text>
</comment>
<keyword evidence="2" id="KW-1185">Reference proteome</keyword>
<proteinExistence type="predicted"/>
<reference evidence="1 2" key="1">
    <citation type="submission" date="2017-03" db="EMBL/GenBank/DDBJ databases">
        <title>Isolation of Levoglucosan Utilizing Bacteria.</title>
        <authorList>
            <person name="Arya A.S."/>
        </authorList>
    </citation>
    <scope>NUCLEOTIDE SEQUENCE [LARGE SCALE GENOMIC DNA]</scope>
    <source>
        <strain evidence="1 2">MEC069</strain>
    </source>
</reference>
<dbReference type="EMBL" id="MYFO01000062">
    <property type="protein sequence ID" value="TFE82951.1"/>
    <property type="molecule type" value="Genomic_DNA"/>
</dbReference>
<evidence type="ECO:0000313" key="1">
    <source>
        <dbReference type="EMBL" id="TFE82951.1"/>
    </source>
</evidence>
<evidence type="ECO:0000313" key="2">
    <source>
        <dbReference type="Proteomes" id="UP000298246"/>
    </source>
</evidence>
<dbReference type="RefSeq" id="WP_134757590.1">
    <property type="nucleotide sequence ID" value="NZ_MYFO02000025.1"/>
</dbReference>
<protein>
    <submittedName>
        <fullName evidence="1">Uncharacterized protein</fullName>
    </submittedName>
</protein>
<dbReference type="AlphaFoldDB" id="A0A4Y8PRF7"/>
<sequence>MLSTDGKLTFSIGKSGEVSLGDDVKIIIPAGALGKEWHITIEKVADTQKLLAAKDALVSPVFY</sequence>
<accession>A0A4Y8PRF7</accession>